<dbReference type="AlphaFoldDB" id="A0A1P8KIG3"/>
<protein>
    <submittedName>
        <fullName evidence="1">Uncharacterized protein</fullName>
    </submittedName>
</protein>
<dbReference type="KEGG" id="alp:LPB137_00085"/>
<organism evidence="1 2">
    <name type="scientific">Poseidonibacter parvus</name>
    <dbReference type="NCBI Taxonomy" id="1850254"/>
    <lineage>
        <taxon>Bacteria</taxon>
        <taxon>Pseudomonadati</taxon>
        <taxon>Campylobacterota</taxon>
        <taxon>Epsilonproteobacteria</taxon>
        <taxon>Campylobacterales</taxon>
        <taxon>Arcobacteraceae</taxon>
        <taxon>Poseidonibacter</taxon>
    </lineage>
</organism>
<dbReference type="OrthoDB" id="5344276at2"/>
<name>A0A1P8KIG3_9BACT</name>
<accession>A0A1P8KIG3</accession>
<dbReference type="EMBL" id="CP019070">
    <property type="protein sequence ID" value="APW64338.1"/>
    <property type="molecule type" value="Genomic_DNA"/>
</dbReference>
<reference evidence="1 2" key="1">
    <citation type="submission" date="2017-01" db="EMBL/GenBank/DDBJ databases">
        <title>Genome sequencing of Arcobacter sp. LPB0137.</title>
        <authorList>
            <person name="Lee G.-W."/>
            <person name="Yi H."/>
        </authorList>
    </citation>
    <scope>NUCLEOTIDE SEQUENCE [LARGE SCALE GENOMIC DNA]</scope>
    <source>
        <strain evidence="1 2">LPB0137</strain>
    </source>
</reference>
<proteinExistence type="predicted"/>
<keyword evidence="2" id="KW-1185">Reference proteome</keyword>
<evidence type="ECO:0000313" key="2">
    <source>
        <dbReference type="Proteomes" id="UP000186074"/>
    </source>
</evidence>
<dbReference type="STRING" id="1850254.LPB137_00085"/>
<evidence type="ECO:0000313" key="1">
    <source>
        <dbReference type="EMBL" id="APW64338.1"/>
    </source>
</evidence>
<dbReference type="RefSeq" id="WP_076082703.1">
    <property type="nucleotide sequence ID" value="NZ_CP019070.1"/>
</dbReference>
<dbReference type="Proteomes" id="UP000186074">
    <property type="component" value="Chromosome"/>
</dbReference>
<gene>
    <name evidence="1" type="ORF">LPB137_00085</name>
</gene>
<sequence>MIKEKIEEFIKIQFEELDEFKYTFDVEDSFAYLEFTEIFSKACQKEMTFRMIDNKLQYHSLEYGWKVLDRGSNIKYFWIDLLND</sequence>